<gene>
    <name evidence="4" type="ORF">SAMN02745823_00050</name>
</gene>
<dbReference type="GO" id="GO:0046872">
    <property type="term" value="F:metal ion binding"/>
    <property type="evidence" value="ECO:0007669"/>
    <property type="project" value="InterPro"/>
</dbReference>
<dbReference type="Pfam" id="PF05193">
    <property type="entry name" value="Peptidase_M16_C"/>
    <property type="match status" value="1"/>
</dbReference>
<protein>
    <submittedName>
        <fullName evidence="4">Predicted Zn-dependent peptidase</fullName>
    </submittedName>
</protein>
<evidence type="ECO:0000259" key="2">
    <source>
        <dbReference type="Pfam" id="PF00675"/>
    </source>
</evidence>
<feature type="domain" description="Peptidase M16 N-terminal" evidence="2">
    <location>
        <begin position="61"/>
        <end position="173"/>
    </location>
</feature>
<feature type="domain" description="Peptidase M16 C-terminal" evidence="3">
    <location>
        <begin position="180"/>
        <end position="358"/>
    </location>
</feature>
<dbReference type="InterPro" id="IPR011765">
    <property type="entry name" value="Pept_M16_N"/>
</dbReference>
<dbReference type="RefSeq" id="WP_073075652.1">
    <property type="nucleotide sequence ID" value="NZ_FQXV01000001.1"/>
</dbReference>
<dbReference type="PANTHER" id="PTHR11851:SF134">
    <property type="entry name" value="ZINC-DEPENDENT PROTEASE"/>
    <property type="match status" value="1"/>
</dbReference>
<dbReference type="EMBL" id="FQXV01000001">
    <property type="protein sequence ID" value="SHH48882.1"/>
    <property type="molecule type" value="Genomic_DNA"/>
</dbReference>
<organism evidence="4 5">
    <name type="scientific">Sporobacter termitidis DSM 10068</name>
    <dbReference type="NCBI Taxonomy" id="1123282"/>
    <lineage>
        <taxon>Bacteria</taxon>
        <taxon>Bacillati</taxon>
        <taxon>Bacillota</taxon>
        <taxon>Clostridia</taxon>
        <taxon>Eubacteriales</taxon>
        <taxon>Oscillospiraceae</taxon>
        <taxon>Sporobacter</taxon>
    </lineage>
</organism>
<reference evidence="4 5" key="1">
    <citation type="submission" date="2016-11" db="EMBL/GenBank/DDBJ databases">
        <authorList>
            <person name="Jaros S."/>
            <person name="Januszkiewicz K."/>
            <person name="Wedrychowicz H."/>
        </authorList>
    </citation>
    <scope>NUCLEOTIDE SEQUENCE [LARGE SCALE GENOMIC DNA]</scope>
    <source>
        <strain evidence="4 5">DSM 10068</strain>
    </source>
</reference>
<dbReference type="NCBIfam" id="NF047421">
    <property type="entry name" value="YfmH_fam"/>
    <property type="match status" value="1"/>
</dbReference>
<evidence type="ECO:0000259" key="3">
    <source>
        <dbReference type="Pfam" id="PF05193"/>
    </source>
</evidence>
<dbReference type="InterPro" id="IPR011249">
    <property type="entry name" value="Metalloenz_LuxS/M16"/>
</dbReference>
<evidence type="ECO:0000313" key="4">
    <source>
        <dbReference type="EMBL" id="SHH48882.1"/>
    </source>
</evidence>
<dbReference type="PANTHER" id="PTHR11851">
    <property type="entry name" value="METALLOPROTEASE"/>
    <property type="match status" value="1"/>
</dbReference>
<dbReference type="Gene3D" id="3.30.830.10">
    <property type="entry name" value="Metalloenzyme, LuxS/M16 peptidase-like"/>
    <property type="match status" value="2"/>
</dbReference>
<dbReference type="SUPFAM" id="SSF63411">
    <property type="entry name" value="LuxS/MPP-like metallohydrolase"/>
    <property type="match status" value="2"/>
</dbReference>
<evidence type="ECO:0000313" key="5">
    <source>
        <dbReference type="Proteomes" id="UP000183995"/>
    </source>
</evidence>
<evidence type="ECO:0000256" key="1">
    <source>
        <dbReference type="SAM" id="MobiDB-lite"/>
    </source>
</evidence>
<sequence>MRNKGYDLIREQVFSEKLENGLSVFVIPKRGYNKSYAFFATDYGGADRRFKLGGNWIDTPMGVAHFLEHKMFDTKDGNALTDLSANGASPNAFTSSDITAYHFESTEKFEENLEILLSFVSIPYFTPESVQKEQGIIGQEIRMTEDEPDYAVYYGLMKALYKHNPLRDSVAGTVESIAQITADTLYNCHNVFYNPSNMVLCVTGDVDPEKIVAAARRILPKEPGEVPQRDYGPAESQVPETKRAEQKMEVSIPIFLMGAKAVPVKDGRDYFRQELVGALALDILAGHSSPLYLQLYGQGLVNSGFSAAYESAAGAFYTMAGGESSDPDKVFKLYKAEAKRLADRGVDTTLFDRLKKAMTGRQIRMLNSFDSICYNYAQGYFRGYDAYEAVDILNAVTPEDVVSFIRTNLAPDNLALSIISPYQTA</sequence>
<dbReference type="InterPro" id="IPR050361">
    <property type="entry name" value="MPP/UQCRC_Complex"/>
</dbReference>
<dbReference type="AlphaFoldDB" id="A0A1M5TDS2"/>
<name>A0A1M5TDS2_9FIRM</name>
<dbReference type="STRING" id="1123282.SAMN02745823_00050"/>
<dbReference type="InterPro" id="IPR007863">
    <property type="entry name" value="Peptidase_M16_C"/>
</dbReference>
<accession>A0A1M5TDS2</accession>
<dbReference type="Proteomes" id="UP000183995">
    <property type="component" value="Unassembled WGS sequence"/>
</dbReference>
<dbReference type="Pfam" id="PF00675">
    <property type="entry name" value="Peptidase_M16"/>
    <property type="match status" value="1"/>
</dbReference>
<feature type="region of interest" description="Disordered" evidence="1">
    <location>
        <begin position="223"/>
        <end position="243"/>
    </location>
</feature>
<keyword evidence="5" id="KW-1185">Reference proteome</keyword>
<dbReference type="OrthoDB" id="9811314at2"/>
<proteinExistence type="predicted"/>